<dbReference type="InterPro" id="IPR016181">
    <property type="entry name" value="Acyl_CoA_acyltransferase"/>
</dbReference>
<evidence type="ECO:0000256" key="1">
    <source>
        <dbReference type="ARBA" id="ARBA00022679"/>
    </source>
</evidence>
<dbReference type="Proteomes" id="UP001138757">
    <property type="component" value="Unassembled WGS sequence"/>
</dbReference>
<dbReference type="CDD" id="cd04301">
    <property type="entry name" value="NAT_SF"/>
    <property type="match status" value="1"/>
</dbReference>
<proteinExistence type="predicted"/>
<accession>A0A9X1DB74</accession>
<comment type="caution">
    <text evidence="4">The sequence shown here is derived from an EMBL/GenBank/DDBJ whole genome shotgun (WGS) entry which is preliminary data.</text>
</comment>
<dbReference type="PANTHER" id="PTHR10545">
    <property type="entry name" value="DIAMINE N-ACETYLTRANSFERASE"/>
    <property type="match status" value="1"/>
</dbReference>
<dbReference type="EMBL" id="JAHGAW010000004">
    <property type="protein sequence ID" value="MBT2186803.1"/>
    <property type="molecule type" value="Genomic_DNA"/>
</dbReference>
<evidence type="ECO:0000259" key="3">
    <source>
        <dbReference type="PROSITE" id="PS51186"/>
    </source>
</evidence>
<dbReference type="SUPFAM" id="SSF55729">
    <property type="entry name" value="Acyl-CoA N-acyltransferases (Nat)"/>
    <property type="match status" value="1"/>
</dbReference>
<evidence type="ECO:0000313" key="4">
    <source>
        <dbReference type="EMBL" id="MBT2186803.1"/>
    </source>
</evidence>
<dbReference type="AlphaFoldDB" id="A0A9X1DB74"/>
<evidence type="ECO:0000256" key="2">
    <source>
        <dbReference type="ARBA" id="ARBA00023315"/>
    </source>
</evidence>
<organism evidence="4 5">
    <name type="scientific">Sphingobium nicotianae</name>
    <dbReference type="NCBI Taxonomy" id="2782607"/>
    <lineage>
        <taxon>Bacteria</taxon>
        <taxon>Pseudomonadati</taxon>
        <taxon>Pseudomonadota</taxon>
        <taxon>Alphaproteobacteria</taxon>
        <taxon>Sphingomonadales</taxon>
        <taxon>Sphingomonadaceae</taxon>
        <taxon>Sphingobium</taxon>
    </lineage>
</organism>
<reference evidence="4" key="1">
    <citation type="submission" date="2021-05" db="EMBL/GenBank/DDBJ databases">
        <title>Genome of Sphingobium sp. strain.</title>
        <authorList>
            <person name="Fan R."/>
        </authorList>
    </citation>
    <scope>NUCLEOTIDE SEQUENCE</scope>
    <source>
        <strain evidence="4">H33</strain>
    </source>
</reference>
<keyword evidence="1" id="KW-0808">Transferase</keyword>
<name>A0A9X1DB74_9SPHN</name>
<feature type="domain" description="N-acetyltransferase" evidence="3">
    <location>
        <begin position="8"/>
        <end position="149"/>
    </location>
</feature>
<dbReference type="InterPro" id="IPR051016">
    <property type="entry name" value="Diverse_Substrate_AcTransf"/>
</dbReference>
<evidence type="ECO:0000313" key="5">
    <source>
        <dbReference type="Proteomes" id="UP001138757"/>
    </source>
</evidence>
<keyword evidence="2" id="KW-0012">Acyltransferase</keyword>
<dbReference type="InterPro" id="IPR000182">
    <property type="entry name" value="GNAT_dom"/>
</dbReference>
<gene>
    <name evidence="4" type="ORF">KK488_07545</name>
</gene>
<sequence>MTIMPDLIPLRMQDREAWAPLWAGYQAFYKTAIAPEISNLTWTRLIDPAEPVNGLIAWSGGRAVGLVHFIWHRSTWTGGDYCYLQDLFVDDAARSGGIGRRLIEAVYAAAAEKGCSRVHWLTHETNSDAMLLYDRIAERSGFVQYRKLL</sequence>
<dbReference type="Pfam" id="PF00583">
    <property type="entry name" value="Acetyltransf_1"/>
    <property type="match status" value="1"/>
</dbReference>
<protein>
    <submittedName>
        <fullName evidence="4">GNAT family N-acetyltransferase</fullName>
    </submittedName>
</protein>
<dbReference type="PANTHER" id="PTHR10545:SF42">
    <property type="entry name" value="ACETYLTRANSFERASE"/>
    <property type="match status" value="1"/>
</dbReference>
<dbReference type="Gene3D" id="3.40.630.30">
    <property type="match status" value="1"/>
</dbReference>
<dbReference type="PROSITE" id="PS51186">
    <property type="entry name" value="GNAT"/>
    <property type="match status" value="1"/>
</dbReference>
<dbReference type="GO" id="GO:0008080">
    <property type="term" value="F:N-acetyltransferase activity"/>
    <property type="evidence" value="ECO:0007669"/>
    <property type="project" value="TreeGrafter"/>
</dbReference>
<keyword evidence="5" id="KW-1185">Reference proteome</keyword>